<dbReference type="EMBL" id="PQVH01000008">
    <property type="protein sequence ID" value="TFW71484.1"/>
    <property type="molecule type" value="Genomic_DNA"/>
</dbReference>
<gene>
    <name evidence="2" type="ORF">C3Y98_05145</name>
</gene>
<dbReference type="Proteomes" id="UP000297706">
    <property type="component" value="Unassembled WGS sequence"/>
</dbReference>
<proteinExistence type="predicted"/>
<dbReference type="AlphaFoldDB" id="A0A4Y9VRA1"/>
<evidence type="ECO:0000313" key="2">
    <source>
        <dbReference type="EMBL" id="TFW71484.1"/>
    </source>
</evidence>
<organism evidence="2 3">
    <name type="scientific">Methylotenera oryzisoli</name>
    <dbReference type="NCBI Taxonomy" id="2080758"/>
    <lineage>
        <taxon>Bacteria</taxon>
        <taxon>Pseudomonadati</taxon>
        <taxon>Pseudomonadota</taxon>
        <taxon>Betaproteobacteria</taxon>
        <taxon>Nitrosomonadales</taxon>
        <taxon>Methylophilaceae</taxon>
        <taxon>Methylotenera</taxon>
    </lineage>
</organism>
<name>A0A4Y9VRA1_9PROT</name>
<feature type="region of interest" description="Disordered" evidence="1">
    <location>
        <begin position="1"/>
        <end position="22"/>
    </location>
</feature>
<protein>
    <submittedName>
        <fullName evidence="2">Uncharacterized protein</fullName>
    </submittedName>
</protein>
<evidence type="ECO:0000256" key="1">
    <source>
        <dbReference type="SAM" id="MobiDB-lite"/>
    </source>
</evidence>
<sequence>MNRAQRRKQNFGKQAKRNKKHKSFHASVPMLVNRVVNDNIEGKEELAMVNAFLFGTAQQSDYDYLVRMANMLNIAAKYKGAENLKPTVDAINFLAALILERYQRTGKFGVDSEERDALRSLVVFYDAFWKRQTTNLYNDCVAELNEFYDEIKERRAA</sequence>
<reference evidence="2 3" key="1">
    <citation type="submission" date="2018-02" db="EMBL/GenBank/DDBJ databases">
        <title>A novel lanthanide dependent methylotroph, Methylotenera sp. La3113.</title>
        <authorList>
            <person name="Lv H."/>
            <person name="Tani A."/>
        </authorList>
    </citation>
    <scope>NUCLEOTIDE SEQUENCE [LARGE SCALE GENOMIC DNA]</scope>
    <source>
        <strain evidence="2 3">La3113</strain>
    </source>
</reference>
<dbReference type="RefSeq" id="WP_135277030.1">
    <property type="nucleotide sequence ID" value="NZ_PQVH01000008.1"/>
</dbReference>
<evidence type="ECO:0000313" key="3">
    <source>
        <dbReference type="Proteomes" id="UP000297706"/>
    </source>
</evidence>
<keyword evidence="3" id="KW-1185">Reference proteome</keyword>
<accession>A0A4Y9VRA1</accession>
<comment type="caution">
    <text evidence="2">The sequence shown here is derived from an EMBL/GenBank/DDBJ whole genome shotgun (WGS) entry which is preliminary data.</text>
</comment>